<feature type="transmembrane region" description="Helical" evidence="6">
    <location>
        <begin position="85"/>
        <end position="108"/>
    </location>
</feature>
<reference evidence="9 14" key="3">
    <citation type="submission" date="2021-02" db="EMBL/GenBank/DDBJ databases">
        <title>FDA dAtabase for Regulatory Grade micrObial Sequences (FDA-ARGOS): Supporting development and validation of Infectious Disease Dx tests.</title>
        <authorList>
            <person name="Carlson P."/>
            <person name="Fischbach M."/>
            <person name="Hastie J."/>
            <person name="Bilen M."/>
            <person name="Cheng A."/>
            <person name="Tallon L."/>
            <person name="Sadzewicz L."/>
            <person name="Zhao X."/>
            <person name="Boylan J."/>
            <person name="Ott S."/>
            <person name="Bowen H."/>
            <person name="Vavikolanu K."/>
            <person name="Mehta A."/>
            <person name="Aluvathingal J."/>
            <person name="Nadendla S."/>
            <person name="Yan Y."/>
            <person name="Sichtig H."/>
        </authorList>
    </citation>
    <scope>NUCLEOTIDE SEQUENCE [LARGE SCALE GENOMIC DNA]</scope>
    <source>
        <strain evidence="9 14">FDAARGOS_1229</strain>
    </source>
</reference>
<reference evidence="8" key="2">
    <citation type="journal article" date="2021" name="PeerJ">
        <title>Extensive microbial diversity within the chicken gut microbiome revealed by metagenomics and culture.</title>
        <authorList>
            <person name="Gilroy R."/>
            <person name="Ravi A."/>
            <person name="Getino M."/>
            <person name="Pursley I."/>
            <person name="Horton D.L."/>
            <person name="Alikhan N.F."/>
            <person name="Baker D."/>
            <person name="Gharbi K."/>
            <person name="Hall N."/>
            <person name="Watson M."/>
            <person name="Adriaenssens E.M."/>
            <person name="Foster-Nyarko E."/>
            <person name="Jarju S."/>
            <person name="Secka A."/>
            <person name="Antonio M."/>
            <person name="Oren A."/>
            <person name="Chaudhuri R.R."/>
            <person name="La Ragione R."/>
            <person name="Hildebrand F."/>
            <person name="Pallen M.J."/>
        </authorList>
    </citation>
    <scope>NUCLEOTIDE SEQUENCE</scope>
    <source>
        <strain evidence="8">6966</strain>
    </source>
</reference>
<evidence type="ECO:0000256" key="5">
    <source>
        <dbReference type="SAM" id="MobiDB-lite"/>
    </source>
</evidence>
<dbReference type="RefSeq" id="WP_051465801.1">
    <property type="nucleotide sequence ID" value="NZ_CAJKXH010000005.1"/>
</dbReference>
<evidence type="ECO:0000313" key="10">
    <source>
        <dbReference type="EMBL" id="RGV35785.1"/>
    </source>
</evidence>
<reference evidence="12 13" key="1">
    <citation type="submission" date="2018-08" db="EMBL/GenBank/DDBJ databases">
        <title>A genome reference for cultivated species of the human gut microbiota.</title>
        <authorList>
            <person name="Zou Y."/>
            <person name="Xue W."/>
            <person name="Luo G."/>
        </authorList>
    </citation>
    <scope>NUCLEOTIDE SEQUENCE [LARGE SCALE GENOMIC DNA]</scope>
    <source>
        <strain evidence="10 12">AF14-49</strain>
        <strain evidence="11 13">OF02-7</strain>
    </source>
</reference>
<dbReference type="InterPro" id="IPR051423">
    <property type="entry name" value="CD225/Dispanin"/>
</dbReference>
<evidence type="ECO:0000256" key="1">
    <source>
        <dbReference type="ARBA" id="ARBA00004370"/>
    </source>
</evidence>
<evidence type="ECO:0000313" key="14">
    <source>
        <dbReference type="Proteomes" id="UP000654720"/>
    </source>
</evidence>
<comment type="subcellular location">
    <subcellularLocation>
        <location evidence="1">Membrane</location>
    </subcellularLocation>
</comment>
<evidence type="ECO:0000256" key="2">
    <source>
        <dbReference type="ARBA" id="ARBA00022692"/>
    </source>
</evidence>
<proteinExistence type="predicted"/>
<evidence type="ECO:0000256" key="6">
    <source>
        <dbReference type="SAM" id="Phobius"/>
    </source>
</evidence>
<name>A0A412X4S2_9BACT</name>
<reference evidence="8" key="4">
    <citation type="submission" date="2021-09" db="EMBL/GenBank/DDBJ databases">
        <authorList>
            <person name="Gilroy R."/>
        </authorList>
    </citation>
    <scope>NUCLEOTIDE SEQUENCE</scope>
    <source>
        <strain evidence="8">6966</strain>
    </source>
</reference>
<dbReference type="PANTHER" id="PTHR14948">
    <property type="entry name" value="NG5"/>
    <property type="match status" value="1"/>
</dbReference>
<feature type="domain" description="GYF" evidence="7">
    <location>
        <begin position="4"/>
        <end position="50"/>
    </location>
</feature>
<accession>A0A412X4S2</accession>
<organism evidence="10 12">
    <name type="scientific">Butyricimonas virosa</name>
    <dbReference type="NCBI Taxonomy" id="544645"/>
    <lineage>
        <taxon>Bacteria</taxon>
        <taxon>Pseudomonadati</taxon>
        <taxon>Bacteroidota</taxon>
        <taxon>Bacteroidia</taxon>
        <taxon>Bacteroidales</taxon>
        <taxon>Odoribacteraceae</taxon>
        <taxon>Butyricimonas</taxon>
    </lineage>
</organism>
<sequence length="164" mass="17883">MENYFYLNEKNEQKGPISPEELISNGVTKNTLVWKNGMAQWLPAGEVHELAKLFTNETSTPSTPPPFPPTPPQPPVTNNPKPDNWLVWAILSTILCCLPLGIVSIIYATKVDNLWNSGQQEEALKASNMARLFFFLALGGGVLALIIGFISGLASMMIGGGGYY</sequence>
<dbReference type="EMBL" id="QRZA01000003">
    <property type="protein sequence ID" value="RGV35785.1"/>
    <property type="molecule type" value="Genomic_DNA"/>
</dbReference>
<dbReference type="GeneID" id="93096461"/>
<evidence type="ECO:0000256" key="4">
    <source>
        <dbReference type="ARBA" id="ARBA00023136"/>
    </source>
</evidence>
<dbReference type="InterPro" id="IPR025640">
    <property type="entry name" value="GYF_2"/>
</dbReference>
<dbReference type="AlphaFoldDB" id="A0A412X4S2"/>
<dbReference type="STRING" id="1121130.GCA_000519105_02158"/>
<evidence type="ECO:0000313" key="9">
    <source>
        <dbReference type="EMBL" id="QRO50710.1"/>
    </source>
</evidence>
<evidence type="ECO:0000313" key="13">
    <source>
        <dbReference type="Proteomes" id="UP000286063"/>
    </source>
</evidence>
<dbReference type="Proteomes" id="UP000654720">
    <property type="component" value="Chromosome"/>
</dbReference>
<feature type="compositionally biased region" description="Pro residues" evidence="5">
    <location>
        <begin position="62"/>
        <end position="77"/>
    </location>
</feature>
<evidence type="ECO:0000259" key="7">
    <source>
        <dbReference type="Pfam" id="PF14237"/>
    </source>
</evidence>
<keyword evidence="2 6" id="KW-0812">Transmembrane</keyword>
<keyword evidence="14" id="KW-1185">Reference proteome</keyword>
<dbReference type="Proteomes" id="UP000286063">
    <property type="component" value="Unassembled WGS sequence"/>
</dbReference>
<dbReference type="Pfam" id="PF14237">
    <property type="entry name" value="GYF_2"/>
    <property type="match status" value="1"/>
</dbReference>
<dbReference type="InterPro" id="IPR007593">
    <property type="entry name" value="CD225/Dispanin_fam"/>
</dbReference>
<gene>
    <name evidence="10" type="ORF">DWW18_03100</name>
    <name evidence="11" type="ORF">DXA50_03565</name>
    <name evidence="9" type="ORF">I6J59_03510</name>
    <name evidence="8" type="ORF">K8V05_12525</name>
</gene>
<feature type="region of interest" description="Disordered" evidence="5">
    <location>
        <begin position="57"/>
        <end position="78"/>
    </location>
</feature>
<dbReference type="EMBL" id="DYVS01000233">
    <property type="protein sequence ID" value="HJF71570.1"/>
    <property type="molecule type" value="Genomic_DNA"/>
</dbReference>
<evidence type="ECO:0000313" key="12">
    <source>
        <dbReference type="Proteomes" id="UP000283589"/>
    </source>
</evidence>
<feature type="transmembrane region" description="Helical" evidence="6">
    <location>
        <begin position="129"/>
        <end position="158"/>
    </location>
</feature>
<dbReference type="OrthoDB" id="9815705at2"/>
<evidence type="ECO:0000313" key="11">
    <source>
        <dbReference type="EMBL" id="RGY20490.1"/>
    </source>
</evidence>
<dbReference type="EMBL" id="CP069450">
    <property type="protein sequence ID" value="QRO50710.1"/>
    <property type="molecule type" value="Genomic_DNA"/>
</dbReference>
<dbReference type="Proteomes" id="UP000283589">
    <property type="component" value="Unassembled WGS sequence"/>
</dbReference>
<keyword evidence="4 6" id="KW-0472">Membrane</keyword>
<evidence type="ECO:0000313" key="8">
    <source>
        <dbReference type="EMBL" id="HJF71570.1"/>
    </source>
</evidence>
<evidence type="ECO:0000256" key="3">
    <source>
        <dbReference type="ARBA" id="ARBA00022989"/>
    </source>
</evidence>
<dbReference type="PANTHER" id="PTHR14948:SF25">
    <property type="entry name" value="DUF4190 DOMAIN-CONTAINING PROTEIN"/>
    <property type="match status" value="1"/>
</dbReference>
<keyword evidence="3 6" id="KW-1133">Transmembrane helix</keyword>
<protein>
    <submittedName>
        <fullName evidence="8">CD225/dispanin family protein</fullName>
    </submittedName>
    <submittedName>
        <fullName evidence="10">DUF4339 domain-containing protein</fullName>
    </submittedName>
</protein>
<dbReference type="GO" id="GO:0016020">
    <property type="term" value="C:membrane"/>
    <property type="evidence" value="ECO:0007669"/>
    <property type="project" value="UniProtKB-SubCell"/>
</dbReference>
<dbReference type="EMBL" id="QSCR01000003">
    <property type="protein sequence ID" value="RGY20490.1"/>
    <property type="molecule type" value="Genomic_DNA"/>
</dbReference>
<dbReference type="Pfam" id="PF04505">
    <property type="entry name" value="CD225"/>
    <property type="match status" value="1"/>
</dbReference>
<dbReference type="Proteomes" id="UP000742098">
    <property type="component" value="Unassembled WGS sequence"/>
</dbReference>